<keyword evidence="1" id="KW-1185">Reference proteome</keyword>
<organism evidence="1 2">
    <name type="scientific">Ascaris lumbricoides</name>
    <name type="common">Giant roundworm</name>
    <dbReference type="NCBI Taxonomy" id="6252"/>
    <lineage>
        <taxon>Eukaryota</taxon>
        <taxon>Metazoa</taxon>
        <taxon>Ecdysozoa</taxon>
        <taxon>Nematoda</taxon>
        <taxon>Chromadorea</taxon>
        <taxon>Rhabditida</taxon>
        <taxon>Spirurina</taxon>
        <taxon>Ascaridomorpha</taxon>
        <taxon>Ascaridoidea</taxon>
        <taxon>Ascarididae</taxon>
        <taxon>Ascaris</taxon>
    </lineage>
</organism>
<dbReference type="AlphaFoldDB" id="A0A0M3IU38"/>
<sequence>MEFSTGKRSPTGNQIFSMNDATLNRILSTNISHEVIYYIMVGHSYHSYRSRFSMQYSAIYFPFFFG</sequence>
<dbReference type="Proteomes" id="UP000036681">
    <property type="component" value="Unplaced"/>
</dbReference>
<name>A0A0M3IU38_ASCLU</name>
<reference evidence="2" key="1">
    <citation type="submission" date="2017-02" db="UniProtKB">
        <authorList>
            <consortium name="WormBaseParasite"/>
        </authorList>
    </citation>
    <scope>IDENTIFICATION</scope>
</reference>
<proteinExistence type="predicted"/>
<accession>A0A0M3IU38</accession>
<evidence type="ECO:0000313" key="1">
    <source>
        <dbReference type="Proteomes" id="UP000036681"/>
    </source>
</evidence>
<protein>
    <submittedName>
        <fullName evidence="2">Ovule protein</fullName>
    </submittedName>
</protein>
<evidence type="ECO:0000313" key="2">
    <source>
        <dbReference type="WBParaSite" id="ALUE_0002226601-mRNA-1"/>
    </source>
</evidence>
<dbReference type="WBParaSite" id="ALUE_0002226601-mRNA-1">
    <property type="protein sequence ID" value="ALUE_0002226601-mRNA-1"/>
    <property type="gene ID" value="ALUE_0002226601"/>
</dbReference>